<keyword evidence="2" id="KW-1185">Reference proteome</keyword>
<proteinExistence type="predicted"/>
<gene>
    <name evidence="1" type="ORF">RRG08_032075</name>
</gene>
<evidence type="ECO:0000313" key="1">
    <source>
        <dbReference type="EMBL" id="KAK3769085.1"/>
    </source>
</evidence>
<dbReference type="AlphaFoldDB" id="A0AAE0ZGU7"/>
<name>A0AAE0ZGU7_9GAST</name>
<dbReference type="EMBL" id="JAWDGP010003976">
    <property type="protein sequence ID" value="KAK3769085.1"/>
    <property type="molecule type" value="Genomic_DNA"/>
</dbReference>
<sequence length="71" mass="8058">MLCKWCRLVALAVAEGQLRPRLPEESATFYTELSKTKLFETDVCADVHLWLAIMTLCLTLNDSIKIPMDLS</sequence>
<accession>A0AAE0ZGU7</accession>
<protein>
    <submittedName>
        <fullName evidence="1">Uncharacterized protein</fullName>
    </submittedName>
</protein>
<evidence type="ECO:0000313" key="2">
    <source>
        <dbReference type="Proteomes" id="UP001283361"/>
    </source>
</evidence>
<dbReference type="Proteomes" id="UP001283361">
    <property type="component" value="Unassembled WGS sequence"/>
</dbReference>
<reference evidence="1" key="1">
    <citation type="journal article" date="2023" name="G3 (Bethesda)">
        <title>A reference genome for the long-term kleptoplast-retaining sea slug Elysia crispata morphotype clarki.</title>
        <authorList>
            <person name="Eastman K.E."/>
            <person name="Pendleton A.L."/>
            <person name="Shaikh M.A."/>
            <person name="Suttiyut T."/>
            <person name="Ogas R."/>
            <person name="Tomko P."/>
            <person name="Gavelis G."/>
            <person name="Widhalm J.R."/>
            <person name="Wisecaver J.H."/>
        </authorList>
    </citation>
    <scope>NUCLEOTIDE SEQUENCE</scope>
    <source>
        <strain evidence="1">ECLA1</strain>
    </source>
</reference>
<organism evidence="1 2">
    <name type="scientific">Elysia crispata</name>
    <name type="common">lettuce slug</name>
    <dbReference type="NCBI Taxonomy" id="231223"/>
    <lineage>
        <taxon>Eukaryota</taxon>
        <taxon>Metazoa</taxon>
        <taxon>Spiralia</taxon>
        <taxon>Lophotrochozoa</taxon>
        <taxon>Mollusca</taxon>
        <taxon>Gastropoda</taxon>
        <taxon>Heterobranchia</taxon>
        <taxon>Euthyneura</taxon>
        <taxon>Panpulmonata</taxon>
        <taxon>Sacoglossa</taxon>
        <taxon>Placobranchoidea</taxon>
        <taxon>Plakobranchidae</taxon>
        <taxon>Elysia</taxon>
    </lineage>
</organism>
<comment type="caution">
    <text evidence="1">The sequence shown here is derived from an EMBL/GenBank/DDBJ whole genome shotgun (WGS) entry which is preliminary data.</text>
</comment>